<evidence type="ECO:0000256" key="7">
    <source>
        <dbReference type="SAM" id="MobiDB-lite"/>
    </source>
</evidence>
<dbReference type="EMBL" id="MSFL01000003">
    <property type="protein sequence ID" value="PWY89979.1"/>
    <property type="molecule type" value="Genomic_DNA"/>
</dbReference>
<organism evidence="8 9">
    <name type="scientific">Aspergillus heteromorphus CBS 117.55</name>
    <dbReference type="NCBI Taxonomy" id="1448321"/>
    <lineage>
        <taxon>Eukaryota</taxon>
        <taxon>Fungi</taxon>
        <taxon>Dikarya</taxon>
        <taxon>Ascomycota</taxon>
        <taxon>Pezizomycotina</taxon>
        <taxon>Eurotiomycetes</taxon>
        <taxon>Eurotiomycetidae</taxon>
        <taxon>Eurotiales</taxon>
        <taxon>Aspergillaceae</taxon>
        <taxon>Aspergillus</taxon>
        <taxon>Aspergillus subgen. Circumdati</taxon>
    </lineage>
</organism>
<evidence type="ECO:0000256" key="5">
    <source>
        <dbReference type="ARBA" id="ARBA00023204"/>
    </source>
</evidence>
<evidence type="ECO:0000256" key="4">
    <source>
        <dbReference type="ARBA" id="ARBA00023125"/>
    </source>
</evidence>
<feature type="region of interest" description="Disordered" evidence="7">
    <location>
        <begin position="1"/>
        <end position="102"/>
    </location>
</feature>
<dbReference type="GO" id="GO:0071821">
    <property type="term" value="C:FANCM-MHF complex"/>
    <property type="evidence" value="ECO:0007669"/>
    <property type="project" value="TreeGrafter"/>
</dbReference>
<name>A0A317WUG0_9EURO</name>
<keyword evidence="9" id="KW-1185">Reference proteome</keyword>
<dbReference type="Pfam" id="PF09415">
    <property type="entry name" value="CENP-X"/>
    <property type="match status" value="1"/>
</dbReference>
<dbReference type="InterPro" id="IPR009072">
    <property type="entry name" value="Histone-fold"/>
</dbReference>
<dbReference type="GeneID" id="37064664"/>
<evidence type="ECO:0008006" key="10">
    <source>
        <dbReference type="Google" id="ProtNLM"/>
    </source>
</evidence>
<dbReference type="VEuPathDB" id="FungiDB:BO70DRAFT_358973"/>
<evidence type="ECO:0000256" key="2">
    <source>
        <dbReference type="ARBA" id="ARBA00009359"/>
    </source>
</evidence>
<dbReference type="OrthoDB" id="2500381at2759"/>
<accession>A0A317WUG0</accession>
<dbReference type="Gene3D" id="1.10.20.10">
    <property type="entry name" value="Histone, subunit A"/>
    <property type="match status" value="1"/>
</dbReference>
<dbReference type="PANTHER" id="PTHR28680:SF1">
    <property type="entry name" value="CENTROMERE PROTEIN X"/>
    <property type="match status" value="1"/>
</dbReference>
<keyword evidence="4" id="KW-0238">DNA-binding</keyword>
<keyword evidence="3" id="KW-0227">DNA damage</keyword>
<evidence type="ECO:0000313" key="8">
    <source>
        <dbReference type="EMBL" id="PWY89979.1"/>
    </source>
</evidence>
<evidence type="ECO:0000256" key="3">
    <source>
        <dbReference type="ARBA" id="ARBA00022763"/>
    </source>
</evidence>
<proteinExistence type="inferred from homology"/>
<keyword evidence="6" id="KW-0539">Nucleus</keyword>
<dbReference type="PANTHER" id="PTHR28680">
    <property type="entry name" value="CENTROMERE PROTEIN X"/>
    <property type="match status" value="1"/>
</dbReference>
<comment type="caution">
    <text evidence="8">The sequence shown here is derived from an EMBL/GenBank/DDBJ whole genome shotgun (WGS) entry which is preliminary data.</text>
</comment>
<reference evidence="8 9" key="1">
    <citation type="submission" date="2016-12" db="EMBL/GenBank/DDBJ databases">
        <title>The genomes of Aspergillus section Nigri reveals drivers in fungal speciation.</title>
        <authorList>
            <consortium name="DOE Joint Genome Institute"/>
            <person name="Vesth T.C."/>
            <person name="Nybo J."/>
            <person name="Theobald S."/>
            <person name="Brandl J."/>
            <person name="Frisvad J.C."/>
            <person name="Nielsen K.F."/>
            <person name="Lyhne E.K."/>
            <person name="Kogle M.E."/>
            <person name="Kuo A."/>
            <person name="Riley R."/>
            <person name="Clum A."/>
            <person name="Nolan M."/>
            <person name="Lipzen A."/>
            <person name="Salamov A."/>
            <person name="Henrissat B."/>
            <person name="Wiebenga A."/>
            <person name="De Vries R.P."/>
            <person name="Grigoriev I.V."/>
            <person name="Mortensen U.H."/>
            <person name="Andersen M.R."/>
            <person name="Baker S.E."/>
        </authorList>
    </citation>
    <scope>NUCLEOTIDE SEQUENCE [LARGE SCALE GENOMIC DNA]</scope>
    <source>
        <strain evidence="8 9">CBS 117.55</strain>
    </source>
</reference>
<dbReference type="GO" id="GO:0000712">
    <property type="term" value="P:resolution of meiotic recombination intermediates"/>
    <property type="evidence" value="ECO:0007669"/>
    <property type="project" value="TreeGrafter"/>
</dbReference>
<dbReference type="Proteomes" id="UP000247233">
    <property type="component" value="Unassembled WGS sequence"/>
</dbReference>
<dbReference type="GO" id="GO:0051382">
    <property type="term" value="P:kinetochore assembly"/>
    <property type="evidence" value="ECO:0007669"/>
    <property type="project" value="InterPro"/>
</dbReference>
<dbReference type="InterPro" id="IPR018552">
    <property type="entry name" value="CENP-X"/>
</dbReference>
<comment type="similarity">
    <text evidence="2">Belongs to the CENP-X/MHF2 family.</text>
</comment>
<comment type="subcellular location">
    <subcellularLocation>
        <location evidence="1">Nucleus</location>
    </subcellularLocation>
</comment>
<dbReference type="GO" id="GO:0006281">
    <property type="term" value="P:DNA repair"/>
    <property type="evidence" value="ECO:0007669"/>
    <property type="project" value="UniProtKB-KW"/>
</dbReference>
<dbReference type="RefSeq" id="XP_025402810.1">
    <property type="nucleotide sequence ID" value="XM_025542427.1"/>
</dbReference>
<evidence type="ECO:0000313" key="9">
    <source>
        <dbReference type="Proteomes" id="UP000247233"/>
    </source>
</evidence>
<dbReference type="AlphaFoldDB" id="A0A317WUG0"/>
<evidence type="ECO:0000256" key="6">
    <source>
        <dbReference type="ARBA" id="ARBA00023242"/>
    </source>
</evidence>
<gene>
    <name evidence="8" type="ORF">BO70DRAFT_358973</name>
</gene>
<evidence type="ECO:0000256" key="1">
    <source>
        <dbReference type="ARBA" id="ARBA00004123"/>
    </source>
</evidence>
<keyword evidence="5" id="KW-0234">DNA repair</keyword>
<feature type="compositionally biased region" description="Low complexity" evidence="7">
    <location>
        <begin position="72"/>
        <end position="95"/>
    </location>
</feature>
<sequence>MPPERQPVHKRRRLPFNPPSRTTTPATASASASTSAAAAASSSSSSKPKPKPSTEKKTTTTKNPRPSPSPAPSSRSSRSSNNGTSSPTSARSMSSDPEPEPEPDFILAEIIHKTQSDDILTNDPVIPPKLLTTLLHHHFQHQKTKVAKDANTVVAKYVDVFVREALARAAFERSEAVGKGASIGDGFLEVEDLEKMVPQLIMDF</sequence>
<dbReference type="GO" id="GO:0031297">
    <property type="term" value="P:replication fork processing"/>
    <property type="evidence" value="ECO:0007669"/>
    <property type="project" value="TreeGrafter"/>
</dbReference>
<dbReference type="CDD" id="cd22921">
    <property type="entry name" value="HFD_CENP-X"/>
    <property type="match status" value="1"/>
</dbReference>
<dbReference type="GO" id="GO:0046982">
    <property type="term" value="F:protein heterodimerization activity"/>
    <property type="evidence" value="ECO:0007669"/>
    <property type="project" value="InterPro"/>
</dbReference>
<feature type="compositionally biased region" description="Low complexity" evidence="7">
    <location>
        <begin position="19"/>
        <end position="47"/>
    </location>
</feature>
<dbReference type="GO" id="GO:0003677">
    <property type="term" value="F:DNA binding"/>
    <property type="evidence" value="ECO:0007669"/>
    <property type="project" value="UniProtKB-KW"/>
</dbReference>
<protein>
    <recommendedName>
        <fullName evidence="10">CENP-S associating centromere protein X-domain-containing protein</fullName>
    </recommendedName>
</protein>